<evidence type="ECO:0000256" key="7">
    <source>
        <dbReference type="ARBA" id="ARBA00023004"/>
    </source>
</evidence>
<evidence type="ECO:0000256" key="6">
    <source>
        <dbReference type="ARBA" id="ARBA00022989"/>
    </source>
</evidence>
<reference evidence="13 14" key="1">
    <citation type="submission" date="2016-06" db="EMBL/GenBank/DDBJ databases">
        <authorList>
            <person name="Ramos C."/>
            <person name="Pintado A."/>
            <person name="Crespo-Gomez J.I."/>
        </authorList>
    </citation>
    <scope>NUCLEOTIDE SEQUENCE [LARGE SCALE GENOMIC DNA]</scope>
    <source>
        <strain evidence="13 14">AVO110</strain>
    </source>
</reference>
<evidence type="ECO:0000256" key="10">
    <source>
        <dbReference type="SAM" id="Phobius"/>
    </source>
</evidence>
<keyword evidence="7 9" id="KW-0408">Iron</keyword>
<keyword evidence="11" id="KW-0732">Signal</keyword>
<evidence type="ECO:0000256" key="1">
    <source>
        <dbReference type="ARBA" id="ARBA00004141"/>
    </source>
</evidence>
<dbReference type="RefSeq" id="WP_187808216.1">
    <property type="nucleotide sequence ID" value="NZ_LZEU01000001.1"/>
</dbReference>
<proteinExistence type="inferred from homology"/>
<feature type="chain" id="PRO_5045991525" evidence="11">
    <location>
        <begin position="26"/>
        <end position="632"/>
    </location>
</feature>
<dbReference type="EMBL" id="LZEU01000001">
    <property type="protein sequence ID" value="MBC9252768.1"/>
    <property type="molecule type" value="Genomic_DNA"/>
</dbReference>
<feature type="transmembrane region" description="Helical" evidence="10">
    <location>
        <begin position="411"/>
        <end position="433"/>
    </location>
</feature>
<gene>
    <name evidence="13" type="ORF">A9179_21090</name>
</gene>
<keyword evidence="4 10" id="KW-0812">Transmembrane</keyword>
<evidence type="ECO:0000256" key="9">
    <source>
        <dbReference type="PROSITE-ProRule" id="PRU00433"/>
    </source>
</evidence>
<keyword evidence="5 9" id="KW-0479">Metal-binding</keyword>
<evidence type="ECO:0000256" key="8">
    <source>
        <dbReference type="ARBA" id="ARBA00023136"/>
    </source>
</evidence>
<dbReference type="Pfam" id="PF03239">
    <property type="entry name" value="FTR1"/>
    <property type="match status" value="1"/>
</dbReference>
<feature type="domain" description="Cytochrome c" evidence="12">
    <location>
        <begin position="131"/>
        <end position="219"/>
    </location>
</feature>
<protein>
    <submittedName>
        <fullName evidence="13">Cystathionine gamma-synthase</fullName>
    </submittedName>
</protein>
<keyword evidence="8 10" id="KW-0472">Membrane</keyword>
<evidence type="ECO:0000256" key="2">
    <source>
        <dbReference type="ARBA" id="ARBA00008333"/>
    </source>
</evidence>
<dbReference type="PANTHER" id="PTHR31632:SF2">
    <property type="entry name" value="PLASMA MEMBRANE IRON PERMEASE"/>
    <property type="match status" value="1"/>
</dbReference>
<evidence type="ECO:0000256" key="5">
    <source>
        <dbReference type="ARBA" id="ARBA00022723"/>
    </source>
</evidence>
<evidence type="ECO:0000256" key="11">
    <source>
        <dbReference type="SAM" id="SignalP"/>
    </source>
</evidence>
<dbReference type="InterPro" id="IPR036909">
    <property type="entry name" value="Cyt_c-like_dom_sf"/>
</dbReference>
<evidence type="ECO:0000313" key="13">
    <source>
        <dbReference type="EMBL" id="MBC9252768.1"/>
    </source>
</evidence>
<comment type="caution">
    <text evidence="13">The sequence shown here is derived from an EMBL/GenBank/DDBJ whole genome shotgun (WGS) entry which is preliminary data.</text>
</comment>
<evidence type="ECO:0000256" key="4">
    <source>
        <dbReference type="ARBA" id="ARBA00022692"/>
    </source>
</evidence>
<comment type="subcellular location">
    <subcellularLocation>
        <location evidence="1">Membrane</location>
        <topology evidence="1">Multi-pass membrane protein</topology>
    </subcellularLocation>
</comment>
<dbReference type="SUPFAM" id="SSF46626">
    <property type="entry name" value="Cytochrome c"/>
    <property type="match status" value="1"/>
</dbReference>
<dbReference type="PANTHER" id="PTHR31632">
    <property type="entry name" value="IRON TRANSPORTER FTH1"/>
    <property type="match status" value="1"/>
</dbReference>
<dbReference type="InterPro" id="IPR009056">
    <property type="entry name" value="Cyt_c-like_dom"/>
</dbReference>
<feature type="transmembrane region" description="Helical" evidence="10">
    <location>
        <begin position="474"/>
        <end position="497"/>
    </location>
</feature>
<dbReference type="Proteomes" id="UP000744555">
    <property type="component" value="Unassembled WGS sequence"/>
</dbReference>
<evidence type="ECO:0000256" key="3">
    <source>
        <dbReference type="ARBA" id="ARBA00022617"/>
    </source>
</evidence>
<sequence>MFYNRSLLAWLLLPFVLLCSLSALAEPAAGSAQALHLLGYLGADYPATVSGGQVVDPAEYREQLEFLGVLQGLIVALPANAGRAELEQGVAQLRSQVEQRADGPLVAHQARQLAAKLVELYQVRQTPAITPDPARGAPLYAQQCAVCHGDSGAGDGPAGLGLEPPPANLRDLARLDRLSLYDLFNTLTLGIDGTDMASFADQLDERQRWDLASYIASFSADPGQAQAARFNLAELARRTPAEVTAEQGATAAAAFRAQRAQPPQQQRGPQELIEHTRSTLEQSLQTYRNGDHEQAYDLSVAAYLEGFELVESALDNLDAVQRKTTEKALMAYRQALQDGASVAQAAQALEVAKVELDKAAKLLAGGAMNASLTFFSSLLILLREGLEAILVLAAILAFLRNTGQPQAVRSVHIGWGLALLAGVATWGLAAYLIDVSGAQRELLEGVTALFASVMVLWLGVWMHDRRHAAAWQDYIKSSLVGGGGRFGFAVLAFFSVYRELFEVILFYETLWLQAGTAGHGMVLAGAAAALLLLLGLAWVILRGSRKLPLATFFSANAVLLCVLSVVFAGHGVAALQEAGVIGTRPVAFFDFDWLGIHADAYSLSAQALALAGIAVLYGRSWLGERRRAQVGA</sequence>
<feature type="transmembrane region" description="Helical" evidence="10">
    <location>
        <begin position="593"/>
        <end position="617"/>
    </location>
</feature>
<feature type="signal peptide" evidence="11">
    <location>
        <begin position="1"/>
        <end position="25"/>
    </location>
</feature>
<dbReference type="Gene3D" id="1.10.760.10">
    <property type="entry name" value="Cytochrome c-like domain"/>
    <property type="match status" value="1"/>
</dbReference>
<name>A0ABR7S8H7_AQUAC</name>
<accession>A0ABR7S8H7</accession>
<dbReference type="PROSITE" id="PS51007">
    <property type="entry name" value="CYTC"/>
    <property type="match status" value="1"/>
</dbReference>
<dbReference type="InterPro" id="IPR004923">
    <property type="entry name" value="FTR1/Fip1/EfeU"/>
</dbReference>
<evidence type="ECO:0000313" key="14">
    <source>
        <dbReference type="Proteomes" id="UP000744555"/>
    </source>
</evidence>
<feature type="transmembrane region" description="Helical" evidence="10">
    <location>
        <begin position="553"/>
        <end position="573"/>
    </location>
</feature>
<keyword evidence="3 9" id="KW-0349">Heme</keyword>
<organism evidence="13 14">
    <name type="scientific">Aquipseudomonas alcaligenes</name>
    <name type="common">Pseudomonas alcaligenes</name>
    <dbReference type="NCBI Taxonomy" id="43263"/>
    <lineage>
        <taxon>Bacteria</taxon>
        <taxon>Pseudomonadati</taxon>
        <taxon>Pseudomonadota</taxon>
        <taxon>Gammaproteobacteria</taxon>
        <taxon>Pseudomonadales</taxon>
        <taxon>Pseudomonadaceae</taxon>
        <taxon>Aquipseudomonas</taxon>
    </lineage>
</organism>
<comment type="similarity">
    <text evidence="2">Belongs to the oxidase-dependent Fe transporter (OFeT) (TC 9.A.10.1) family.</text>
</comment>
<dbReference type="Pfam" id="PF13442">
    <property type="entry name" value="Cytochrome_CBB3"/>
    <property type="match status" value="1"/>
</dbReference>
<feature type="transmembrane region" description="Helical" evidence="10">
    <location>
        <begin position="378"/>
        <end position="399"/>
    </location>
</feature>
<keyword evidence="14" id="KW-1185">Reference proteome</keyword>
<feature type="transmembrane region" description="Helical" evidence="10">
    <location>
        <begin position="517"/>
        <end position="541"/>
    </location>
</feature>
<evidence type="ECO:0000259" key="12">
    <source>
        <dbReference type="PROSITE" id="PS51007"/>
    </source>
</evidence>
<feature type="transmembrane region" description="Helical" evidence="10">
    <location>
        <begin position="445"/>
        <end position="462"/>
    </location>
</feature>
<keyword evidence="6 10" id="KW-1133">Transmembrane helix</keyword>